<evidence type="ECO:0000313" key="2">
    <source>
        <dbReference type="EMBL" id="THU51998.1"/>
    </source>
</evidence>
<dbReference type="InterPro" id="IPR002885">
    <property type="entry name" value="PPR_rpt"/>
</dbReference>
<dbReference type="Gene3D" id="1.25.40.10">
    <property type="entry name" value="Tetratricopeptide repeat domain"/>
    <property type="match status" value="1"/>
</dbReference>
<dbReference type="GO" id="GO:0009658">
    <property type="term" value="P:chloroplast organization"/>
    <property type="evidence" value="ECO:0007669"/>
    <property type="project" value="InterPro"/>
</dbReference>
<evidence type="ECO:0008006" key="4">
    <source>
        <dbReference type="Google" id="ProtNLM"/>
    </source>
</evidence>
<keyword evidence="1" id="KW-0677">Repeat</keyword>
<name>A0A4S8ITB9_MUSBA</name>
<dbReference type="PANTHER" id="PTHR47594:SF4">
    <property type="entry name" value="OS04G0475500 PROTEIN"/>
    <property type="match status" value="1"/>
</dbReference>
<organism evidence="2 3">
    <name type="scientific">Musa balbisiana</name>
    <name type="common">Banana</name>
    <dbReference type="NCBI Taxonomy" id="52838"/>
    <lineage>
        <taxon>Eukaryota</taxon>
        <taxon>Viridiplantae</taxon>
        <taxon>Streptophyta</taxon>
        <taxon>Embryophyta</taxon>
        <taxon>Tracheophyta</taxon>
        <taxon>Spermatophyta</taxon>
        <taxon>Magnoliopsida</taxon>
        <taxon>Liliopsida</taxon>
        <taxon>Zingiberales</taxon>
        <taxon>Musaceae</taxon>
        <taxon>Musa</taxon>
    </lineage>
</organism>
<dbReference type="Pfam" id="PF01535">
    <property type="entry name" value="PPR"/>
    <property type="match status" value="1"/>
</dbReference>
<comment type="caution">
    <text evidence="2">The sequence shown here is derived from an EMBL/GenBank/DDBJ whole genome shotgun (WGS) entry which is preliminary data.</text>
</comment>
<proteinExistence type="predicted"/>
<dbReference type="AlphaFoldDB" id="A0A4S8ITB9"/>
<keyword evidence="3" id="KW-1185">Reference proteome</keyword>
<gene>
    <name evidence="2" type="ORF">C4D60_Mb06t36970</name>
</gene>
<dbReference type="Pfam" id="PF13041">
    <property type="entry name" value="PPR_2"/>
    <property type="match status" value="1"/>
</dbReference>
<sequence>MNSLSLLRLRPYRHPDARGTLIASHGRSSLPPRRQAGQGIAAAIPTAIVMRDRAKNRKPTQRGRYLSTEAIQAVQALKRTLGTVGGGGGDSLERVLAAKVQRLIKGDMVAVLRELQSQGEGLLALQVFEEVRREHWYKPQLSVYNDMIQVLASCGLPEQVEKVCSYLKMEHLDADTEGFNLVLRTLLDFGFVQAAMDCFRLMKLWESEPDESTYAILINGLKAEGEIDLSVSVREEAEQHLGGPLVFLEKREDEMELTGYGNVHSEP</sequence>
<dbReference type="EMBL" id="PYDT01000009">
    <property type="protein sequence ID" value="THU51998.1"/>
    <property type="molecule type" value="Genomic_DNA"/>
</dbReference>
<dbReference type="GO" id="GO:0000373">
    <property type="term" value="P:Group II intron splicing"/>
    <property type="evidence" value="ECO:0007669"/>
    <property type="project" value="InterPro"/>
</dbReference>
<accession>A0A4S8ITB9</accession>
<protein>
    <recommendedName>
        <fullName evidence="4">Pentacotripeptide-repeat region of PRORP domain-containing protein</fullName>
    </recommendedName>
</protein>
<dbReference type="GO" id="GO:0003723">
    <property type="term" value="F:RNA binding"/>
    <property type="evidence" value="ECO:0007669"/>
    <property type="project" value="InterPro"/>
</dbReference>
<dbReference type="PANTHER" id="PTHR47594">
    <property type="entry name" value="PPR CONTAINING PLANT-LIKE PROTEIN"/>
    <property type="match status" value="1"/>
</dbReference>
<reference evidence="2 3" key="1">
    <citation type="journal article" date="2019" name="Nat. Plants">
        <title>Genome sequencing of Musa balbisiana reveals subgenome evolution and function divergence in polyploid bananas.</title>
        <authorList>
            <person name="Yao X."/>
        </authorList>
    </citation>
    <scope>NUCLEOTIDE SEQUENCE [LARGE SCALE GENOMIC DNA]</scope>
    <source>
        <strain evidence="3">cv. DH-PKW</strain>
        <tissue evidence="2">Leaves</tissue>
    </source>
</reference>
<dbReference type="InterPro" id="IPR011990">
    <property type="entry name" value="TPR-like_helical_dom_sf"/>
</dbReference>
<evidence type="ECO:0000256" key="1">
    <source>
        <dbReference type="ARBA" id="ARBA00022737"/>
    </source>
</evidence>
<evidence type="ECO:0000313" key="3">
    <source>
        <dbReference type="Proteomes" id="UP000317650"/>
    </source>
</evidence>
<dbReference type="InterPro" id="IPR044190">
    <property type="entry name" value="THA8-like"/>
</dbReference>
<dbReference type="Proteomes" id="UP000317650">
    <property type="component" value="Chromosome 6"/>
</dbReference>